<accession>A0A9P7DHP7</accession>
<protein>
    <submittedName>
        <fullName evidence="1">Uncharacterized protein</fullName>
    </submittedName>
</protein>
<dbReference type="AlphaFoldDB" id="A0A9P7DHP7"/>
<dbReference type="RefSeq" id="XP_041159758.1">
    <property type="nucleotide sequence ID" value="XM_041308590.1"/>
</dbReference>
<gene>
    <name evidence="1" type="ORF">HD556DRAFT_1479406</name>
</gene>
<evidence type="ECO:0000313" key="1">
    <source>
        <dbReference type="EMBL" id="KAG1793302.1"/>
    </source>
</evidence>
<keyword evidence="2" id="KW-1185">Reference proteome</keyword>
<name>A0A9P7DHP7_9AGAM</name>
<dbReference type="GeneID" id="64602354"/>
<dbReference type="OrthoDB" id="1748577at2759"/>
<organism evidence="1 2">
    <name type="scientific">Suillus plorans</name>
    <dbReference type="NCBI Taxonomy" id="116603"/>
    <lineage>
        <taxon>Eukaryota</taxon>
        <taxon>Fungi</taxon>
        <taxon>Dikarya</taxon>
        <taxon>Basidiomycota</taxon>
        <taxon>Agaricomycotina</taxon>
        <taxon>Agaricomycetes</taxon>
        <taxon>Agaricomycetidae</taxon>
        <taxon>Boletales</taxon>
        <taxon>Suillineae</taxon>
        <taxon>Suillaceae</taxon>
        <taxon>Suillus</taxon>
    </lineage>
</organism>
<sequence length="137" mass="15481">MTEIDGDCVTVLCQLALGKDRYQGHTEKTHTTTIVLREAAANHLDNPERNQKWCQYGQIPYKIRLVPGAGAIELELGIWDEGLAQRAVKPYATALEVIPERSLRMHWEVLRVTRFLVGCVPSTNKRAAKLMPYILPL</sequence>
<reference evidence="1" key="1">
    <citation type="journal article" date="2020" name="New Phytol.">
        <title>Comparative genomics reveals dynamic genome evolution in host specialist ectomycorrhizal fungi.</title>
        <authorList>
            <person name="Lofgren L.A."/>
            <person name="Nguyen N.H."/>
            <person name="Vilgalys R."/>
            <person name="Ruytinx J."/>
            <person name="Liao H.L."/>
            <person name="Branco S."/>
            <person name="Kuo A."/>
            <person name="LaButti K."/>
            <person name="Lipzen A."/>
            <person name="Andreopoulos W."/>
            <person name="Pangilinan J."/>
            <person name="Riley R."/>
            <person name="Hundley H."/>
            <person name="Na H."/>
            <person name="Barry K."/>
            <person name="Grigoriev I.V."/>
            <person name="Stajich J.E."/>
            <person name="Kennedy P.G."/>
        </authorList>
    </citation>
    <scope>NUCLEOTIDE SEQUENCE</scope>
    <source>
        <strain evidence="1">S12</strain>
    </source>
</reference>
<dbReference type="EMBL" id="JABBWE010000031">
    <property type="protein sequence ID" value="KAG1793302.1"/>
    <property type="molecule type" value="Genomic_DNA"/>
</dbReference>
<comment type="caution">
    <text evidence="1">The sequence shown here is derived from an EMBL/GenBank/DDBJ whole genome shotgun (WGS) entry which is preliminary data.</text>
</comment>
<dbReference type="Proteomes" id="UP000719766">
    <property type="component" value="Unassembled WGS sequence"/>
</dbReference>
<evidence type="ECO:0000313" key="2">
    <source>
        <dbReference type="Proteomes" id="UP000719766"/>
    </source>
</evidence>
<proteinExistence type="predicted"/>